<evidence type="ECO:0000313" key="4">
    <source>
        <dbReference type="EMBL" id="KAK3237944.1"/>
    </source>
</evidence>
<keyword evidence="2" id="KW-0862">Zinc</keyword>
<proteinExistence type="predicted"/>
<comment type="caution">
    <text evidence="4">The sequence shown here is derived from an EMBL/GenBank/DDBJ whole genome shotgun (WGS) entry which is preliminary data.</text>
</comment>
<evidence type="ECO:0008006" key="6">
    <source>
        <dbReference type="Google" id="ProtNLM"/>
    </source>
</evidence>
<evidence type="ECO:0000256" key="1">
    <source>
        <dbReference type="ARBA" id="ARBA00022771"/>
    </source>
</evidence>
<name>A0AAE0BL15_9CHLO</name>
<feature type="compositionally biased region" description="Polar residues" evidence="3">
    <location>
        <begin position="605"/>
        <end position="622"/>
    </location>
</feature>
<evidence type="ECO:0000313" key="5">
    <source>
        <dbReference type="Proteomes" id="UP001190700"/>
    </source>
</evidence>
<feature type="compositionally biased region" description="Basic and acidic residues" evidence="3">
    <location>
        <begin position="443"/>
        <end position="453"/>
    </location>
</feature>
<accession>A0AAE0BL15</accession>
<dbReference type="Proteomes" id="UP001190700">
    <property type="component" value="Unassembled WGS sequence"/>
</dbReference>
<dbReference type="AlphaFoldDB" id="A0AAE0BL15"/>
<dbReference type="InterPro" id="IPR011011">
    <property type="entry name" value="Znf_FYVE_PHD"/>
</dbReference>
<dbReference type="InterPro" id="IPR013083">
    <property type="entry name" value="Znf_RING/FYVE/PHD"/>
</dbReference>
<feature type="compositionally biased region" description="Basic and acidic residues" evidence="3">
    <location>
        <begin position="34"/>
        <end position="44"/>
    </location>
</feature>
<feature type="compositionally biased region" description="Polar residues" evidence="3">
    <location>
        <begin position="127"/>
        <end position="136"/>
    </location>
</feature>
<dbReference type="EMBL" id="LGRX02034389">
    <property type="protein sequence ID" value="KAK3237944.1"/>
    <property type="molecule type" value="Genomic_DNA"/>
</dbReference>
<dbReference type="SUPFAM" id="SSF57903">
    <property type="entry name" value="FYVE/PHD zinc finger"/>
    <property type="match status" value="1"/>
</dbReference>
<sequence length="652" mass="72256">MPSYTCARHWDTKTVQKLEAFSQGVYVTIHRKRDVSEPRKEDKRRMPRIHRRETRDEKRQREEVEITEVEAMLEDHFATNKSGYNLPSKLGGADKDGRNLHRTTSGRDTSNDSMRIRSSAEERGASPTPSVARSGNRALQTPLSLAAPPPMPSLHSANGVQIYRRPPGREMATPPIEHTCKRKPGLLEICTDELTFIYDLIHFLKERGEQEKARCVQDDLILMNGVPMDWHCMYVEVIARRGGIARGHWEAISQPDSLFDHVDFHFAEEVFPRMRNSHGGPHDGSMTPEDIHRILMNHYLDYLLDYERAHPQDASKAPYFHCGKYGVSDWVMCAQCKEWMHLKCDSLARRQQKAHNMCNTPFACARCSPEGKVKGKEIQIDYIDLASDSEEENALSDAARPTDASVGSGAEAGQGALRAAVKAAVGRECAAETNTGPGVSQSDCHEESGDEDRTVAAAMEDVDAMLRDAETIVLCKNGDPNSAIRGQEIGGANEAQSVEGEQAVAATASDDGVRSSSPAEAPAPDHGAESTEKSWSGTTMQVISDSAERISDQPSAIKLHSTGLKEKPHCQASADYRPQRKKNRKLGLPSQSVVQQLDTRLCQSNTAQAGTTSASSNIATDQTRMDPTLASTSESRKRRLQQIYWDYRGLFE</sequence>
<feature type="region of interest" description="Disordered" evidence="3">
    <location>
        <begin position="80"/>
        <end position="136"/>
    </location>
</feature>
<dbReference type="GO" id="GO:0008270">
    <property type="term" value="F:zinc ion binding"/>
    <property type="evidence" value="ECO:0007669"/>
    <property type="project" value="UniProtKB-KW"/>
</dbReference>
<protein>
    <recommendedName>
        <fullName evidence="6">ARID domain-containing protein</fullName>
    </recommendedName>
</protein>
<keyword evidence="1" id="KW-0863">Zinc-finger</keyword>
<feature type="region of interest" description="Disordered" evidence="3">
    <location>
        <begin position="561"/>
        <end position="592"/>
    </location>
</feature>
<feature type="compositionally biased region" description="Basic and acidic residues" evidence="3">
    <location>
        <begin position="114"/>
        <end position="124"/>
    </location>
</feature>
<evidence type="ECO:0000256" key="3">
    <source>
        <dbReference type="SAM" id="MobiDB-lite"/>
    </source>
</evidence>
<organism evidence="4 5">
    <name type="scientific">Cymbomonas tetramitiformis</name>
    <dbReference type="NCBI Taxonomy" id="36881"/>
    <lineage>
        <taxon>Eukaryota</taxon>
        <taxon>Viridiplantae</taxon>
        <taxon>Chlorophyta</taxon>
        <taxon>Pyramimonadophyceae</taxon>
        <taxon>Pyramimonadales</taxon>
        <taxon>Pyramimonadaceae</taxon>
        <taxon>Cymbomonas</taxon>
    </lineage>
</organism>
<keyword evidence="1" id="KW-0479">Metal-binding</keyword>
<reference evidence="4 5" key="1">
    <citation type="journal article" date="2015" name="Genome Biol. Evol.">
        <title>Comparative Genomics of a Bacterivorous Green Alga Reveals Evolutionary Causalities and Consequences of Phago-Mixotrophic Mode of Nutrition.</title>
        <authorList>
            <person name="Burns J.A."/>
            <person name="Paasch A."/>
            <person name="Narechania A."/>
            <person name="Kim E."/>
        </authorList>
    </citation>
    <scope>NUCLEOTIDE SEQUENCE [LARGE SCALE GENOMIC DNA]</scope>
    <source>
        <strain evidence="4 5">PLY_AMNH</strain>
    </source>
</reference>
<gene>
    <name evidence="4" type="ORF">CYMTET_52008</name>
</gene>
<feature type="region of interest" description="Disordered" evidence="3">
    <location>
        <begin position="494"/>
        <end position="537"/>
    </location>
</feature>
<feature type="region of interest" description="Disordered" evidence="3">
    <location>
        <begin position="605"/>
        <end position="635"/>
    </location>
</feature>
<feature type="compositionally biased region" description="Basic and acidic residues" evidence="3">
    <location>
        <begin position="53"/>
        <end position="63"/>
    </location>
</feature>
<feature type="region of interest" description="Disordered" evidence="3">
    <location>
        <begin position="392"/>
        <end position="411"/>
    </location>
</feature>
<keyword evidence="5" id="KW-1185">Reference proteome</keyword>
<evidence type="ECO:0000256" key="2">
    <source>
        <dbReference type="ARBA" id="ARBA00022833"/>
    </source>
</evidence>
<dbReference type="Gene3D" id="3.30.40.10">
    <property type="entry name" value="Zinc/RING finger domain, C3HC4 (zinc finger)"/>
    <property type="match status" value="1"/>
</dbReference>
<feature type="compositionally biased region" description="Polar residues" evidence="3">
    <location>
        <begin position="432"/>
        <end position="442"/>
    </location>
</feature>
<feature type="region of interest" description="Disordered" evidence="3">
    <location>
        <begin position="431"/>
        <end position="453"/>
    </location>
</feature>
<feature type="compositionally biased region" description="Polar residues" evidence="3">
    <location>
        <begin position="102"/>
        <end position="113"/>
    </location>
</feature>
<feature type="region of interest" description="Disordered" evidence="3">
    <location>
        <begin position="33"/>
        <end position="63"/>
    </location>
</feature>